<proteinExistence type="predicted"/>
<protein>
    <submittedName>
        <fullName evidence="1">Phage Gp37/Gp68 family protein</fullName>
    </submittedName>
</protein>
<evidence type="ECO:0000313" key="1">
    <source>
        <dbReference type="EMBL" id="MCB6827799.1"/>
    </source>
</evidence>
<dbReference type="RefSeq" id="WP_227152732.1">
    <property type="nucleotide sequence ID" value="NZ_DBFBRO010000006.1"/>
</dbReference>
<reference evidence="1" key="1">
    <citation type="submission" date="2021-10" db="EMBL/GenBank/DDBJ databases">
        <title>Collection of gut derived symbiotic bacterial strains cultured from healthy donors.</title>
        <authorList>
            <person name="Lin H."/>
            <person name="Littmann E."/>
            <person name="Claire K."/>
            <person name="Pamer E."/>
        </authorList>
    </citation>
    <scope>NUCLEOTIDE SEQUENCE</scope>
    <source>
        <strain evidence="1">MSK.7.16</strain>
    </source>
</reference>
<organism evidence="1 2">
    <name type="scientific">Megamonas funiformis</name>
    <dbReference type="NCBI Taxonomy" id="437897"/>
    <lineage>
        <taxon>Bacteria</taxon>
        <taxon>Bacillati</taxon>
        <taxon>Bacillota</taxon>
        <taxon>Negativicutes</taxon>
        <taxon>Selenomonadales</taxon>
        <taxon>Selenomonadaceae</taxon>
        <taxon>Megamonas</taxon>
    </lineage>
</organism>
<dbReference type="EMBL" id="JAJCGD010000006">
    <property type="protein sequence ID" value="MCB6827799.1"/>
    <property type="molecule type" value="Genomic_DNA"/>
</dbReference>
<accession>A0AAW4U4Y6</accession>
<comment type="caution">
    <text evidence="1">The sequence shown here is derived from an EMBL/GenBank/DDBJ whole genome shotgun (WGS) entry which is preliminary data.</text>
</comment>
<dbReference type="Pfam" id="PF07505">
    <property type="entry name" value="DUF5131"/>
    <property type="match status" value="1"/>
</dbReference>
<dbReference type="Proteomes" id="UP001198190">
    <property type="component" value="Unassembled WGS sequence"/>
</dbReference>
<sequence length="292" mass="34419">MMHDIWNPWHGCLKYSEGCKNCYMYYLDKIRGNSGAYIYKVKANFYYPLAKNRQGEYKIKSGEQIRVCMTSDFFLKEADEWREEAWRIIKARSDVIFILITKRAERIRACLPKNWGNGWENVFLHVTCENQKRADERIPILLNLPFKHKGIIVAPFLENVSIEKYLKDGEIEQVICGGENYNGARVCNFDWVKNLRQECVKANITFCFMETGTVFMKDKKIYNLPSKELQSKMAFKSKMNYQGKEIVFKLYDQFGRLLDKEKLYKRSFKLKCNECASKLICNGCSECKQDCK</sequence>
<dbReference type="InterPro" id="IPR011101">
    <property type="entry name" value="DUF5131"/>
</dbReference>
<dbReference type="AlphaFoldDB" id="A0AAW4U4Y6"/>
<name>A0AAW4U4Y6_9FIRM</name>
<evidence type="ECO:0000313" key="2">
    <source>
        <dbReference type="Proteomes" id="UP001198190"/>
    </source>
</evidence>
<gene>
    <name evidence="1" type="ORF">LIY65_03760</name>
</gene>